<dbReference type="AlphaFoldDB" id="A0A845BH90"/>
<dbReference type="InterPro" id="IPR012997">
    <property type="entry name" value="RplA"/>
</dbReference>
<evidence type="ECO:0000313" key="9">
    <source>
        <dbReference type="Proteomes" id="UP000460715"/>
    </source>
</evidence>
<feature type="signal peptide" evidence="6">
    <location>
        <begin position="1"/>
        <end position="36"/>
    </location>
</feature>
<comment type="function">
    <text evidence="3">Lytic transglycosylase with a strong preference for naked glycan strands that lack stem peptides.</text>
</comment>
<dbReference type="RefSeq" id="WP_160938860.1">
    <property type="nucleotide sequence ID" value="NZ_SNVJ01000021.1"/>
</dbReference>
<dbReference type="InterPro" id="IPR036908">
    <property type="entry name" value="RlpA-like_sf"/>
</dbReference>
<dbReference type="GO" id="GO:0005886">
    <property type="term" value="C:plasma membrane"/>
    <property type="evidence" value="ECO:0007669"/>
    <property type="project" value="UniProtKB-SubCell"/>
</dbReference>
<dbReference type="EC" id="4.2.2.-" evidence="3"/>
<evidence type="ECO:0000256" key="3">
    <source>
        <dbReference type="HAMAP-Rule" id="MF_02071"/>
    </source>
</evidence>
<dbReference type="GO" id="GO:0008932">
    <property type="term" value="F:lytic endotransglycosylase activity"/>
    <property type="evidence" value="ECO:0007669"/>
    <property type="project" value="UniProtKB-UniRule"/>
</dbReference>
<evidence type="ECO:0000256" key="4">
    <source>
        <dbReference type="RuleBase" id="RU003495"/>
    </source>
</evidence>
<dbReference type="InterPro" id="IPR034718">
    <property type="entry name" value="RlpA"/>
</dbReference>
<dbReference type="CDD" id="cd22268">
    <property type="entry name" value="DPBB_RlpA-like"/>
    <property type="match status" value="1"/>
</dbReference>
<dbReference type="OrthoDB" id="9779128at2"/>
<reference evidence="8 9" key="1">
    <citation type="submission" date="2019-03" db="EMBL/GenBank/DDBJ databases">
        <title>Roseomonas sp. a novel Roseomonas species isolated from Sea whip Gorgonian.</title>
        <authorList>
            <person name="Li F."/>
            <person name="Pan X."/>
            <person name="Huang S."/>
            <person name="Li Z."/>
            <person name="Meng B."/>
        </authorList>
    </citation>
    <scope>NUCLEOTIDE SEQUENCE [LARGE SCALE GENOMIC DNA]</scope>
    <source>
        <strain evidence="8 9">M0104</strain>
    </source>
</reference>
<dbReference type="EMBL" id="SNVJ01000021">
    <property type="protein sequence ID" value="MXP65450.1"/>
    <property type="molecule type" value="Genomic_DNA"/>
</dbReference>
<evidence type="ECO:0000313" key="8">
    <source>
        <dbReference type="EMBL" id="MXP65450.1"/>
    </source>
</evidence>
<evidence type="ECO:0000256" key="1">
    <source>
        <dbReference type="ARBA" id="ARBA00023239"/>
    </source>
</evidence>
<dbReference type="PROSITE" id="PS51257">
    <property type="entry name" value="PROKAR_LIPOPROTEIN"/>
    <property type="match status" value="1"/>
</dbReference>
<accession>A0A845BH90</accession>
<dbReference type="Gene3D" id="2.40.40.10">
    <property type="entry name" value="RlpA-like domain"/>
    <property type="match status" value="1"/>
</dbReference>
<gene>
    <name evidence="3" type="primary">rlpA</name>
    <name evidence="8" type="ORF">E0493_19050</name>
</gene>
<comment type="similarity">
    <text evidence="3 4">Belongs to the RlpA family.</text>
</comment>
<keyword evidence="9" id="KW-1185">Reference proteome</keyword>
<comment type="caution">
    <text evidence="8">The sequence shown here is derived from an EMBL/GenBank/DDBJ whole genome shotgun (WGS) entry which is preliminary data.</text>
</comment>
<evidence type="ECO:0000256" key="2">
    <source>
        <dbReference type="ARBA" id="ARBA00023316"/>
    </source>
</evidence>
<dbReference type="Proteomes" id="UP000460715">
    <property type="component" value="Unassembled WGS sequence"/>
</dbReference>
<keyword evidence="3" id="KW-0472">Membrane</keyword>
<feature type="chain" id="PRO_5033193004" description="Endolytic peptidoglycan transglycosylase RlpA" evidence="6">
    <location>
        <begin position="37"/>
        <end position="164"/>
    </location>
</feature>
<keyword evidence="6" id="KW-0732">Signal</keyword>
<feature type="region of interest" description="Disordered" evidence="5">
    <location>
        <begin position="34"/>
        <end position="78"/>
    </location>
</feature>
<proteinExistence type="inferred from homology"/>
<dbReference type="Pfam" id="PF03330">
    <property type="entry name" value="DPBB_1"/>
    <property type="match status" value="1"/>
</dbReference>
<feature type="domain" description="RlpA-like protein double-psi beta-barrel" evidence="7">
    <location>
        <begin position="67"/>
        <end position="155"/>
    </location>
</feature>
<keyword evidence="2 3" id="KW-0961">Cell wall biogenesis/degradation</keyword>
<keyword evidence="1 3" id="KW-0456">Lyase</keyword>
<name>A0A845BH90_9PROT</name>
<dbReference type="GO" id="GO:0000270">
    <property type="term" value="P:peptidoglycan metabolic process"/>
    <property type="evidence" value="ECO:0007669"/>
    <property type="project" value="UniProtKB-UniRule"/>
</dbReference>
<dbReference type="HAMAP" id="MF_02071">
    <property type="entry name" value="RlpA"/>
    <property type="match status" value="1"/>
</dbReference>
<keyword evidence="3" id="KW-0449">Lipoprotein</keyword>
<feature type="compositionally biased region" description="Pro residues" evidence="5">
    <location>
        <begin position="36"/>
        <end position="56"/>
    </location>
</feature>
<dbReference type="NCBIfam" id="TIGR00413">
    <property type="entry name" value="rlpA"/>
    <property type="match status" value="1"/>
</dbReference>
<dbReference type="PANTHER" id="PTHR34183">
    <property type="entry name" value="ENDOLYTIC PEPTIDOGLYCAN TRANSGLYCOSYLASE RLPA"/>
    <property type="match status" value="1"/>
</dbReference>
<dbReference type="PANTHER" id="PTHR34183:SF8">
    <property type="entry name" value="ENDOLYTIC PEPTIDOGLYCAN TRANSGLYCOSYLASE RLPA-RELATED"/>
    <property type="match status" value="1"/>
</dbReference>
<sequence>MRRLARHSPARTVFRPSLAPAAAGLLLLTATACAPAAPPQPEPPRPAVSDAGPPPGSAENRGARPQKGAASFYADHFEGKTMANGETFTQSSDSAASKTLPLGTKAQVKNLENGRTAVVTIEDRGPHVPGRVIDLSKKVAERLDMVEDGTAPVEVKPLTNTARR</sequence>
<comment type="subcellular location">
    <subcellularLocation>
        <location evidence="3">Cell membrane</location>
        <topology evidence="3">Lipid-anchor</topology>
    </subcellularLocation>
</comment>
<evidence type="ECO:0000256" key="5">
    <source>
        <dbReference type="SAM" id="MobiDB-lite"/>
    </source>
</evidence>
<dbReference type="InterPro" id="IPR009009">
    <property type="entry name" value="RlpA-like_DPBB"/>
</dbReference>
<protein>
    <recommendedName>
        <fullName evidence="3">Endolytic peptidoglycan transglycosylase RlpA</fullName>
        <ecNumber evidence="3">4.2.2.-</ecNumber>
    </recommendedName>
</protein>
<organism evidence="8 9">
    <name type="scientific">Teichococcus coralli</name>
    <dbReference type="NCBI Taxonomy" id="2545983"/>
    <lineage>
        <taxon>Bacteria</taxon>
        <taxon>Pseudomonadati</taxon>
        <taxon>Pseudomonadota</taxon>
        <taxon>Alphaproteobacteria</taxon>
        <taxon>Acetobacterales</taxon>
        <taxon>Roseomonadaceae</taxon>
        <taxon>Roseomonas</taxon>
    </lineage>
</organism>
<dbReference type="SUPFAM" id="SSF50685">
    <property type="entry name" value="Barwin-like endoglucanases"/>
    <property type="match status" value="1"/>
</dbReference>
<evidence type="ECO:0000256" key="6">
    <source>
        <dbReference type="SAM" id="SignalP"/>
    </source>
</evidence>
<evidence type="ECO:0000259" key="7">
    <source>
        <dbReference type="Pfam" id="PF03330"/>
    </source>
</evidence>
<keyword evidence="3" id="KW-1003">Cell membrane</keyword>
<keyword evidence="3" id="KW-0564">Palmitate</keyword>
<dbReference type="GO" id="GO:0071555">
    <property type="term" value="P:cell wall organization"/>
    <property type="evidence" value="ECO:0007669"/>
    <property type="project" value="UniProtKB-KW"/>
</dbReference>